<organism evidence="2 3">
    <name type="scientific">Ignavibacterium album (strain DSM 19864 / JCM 16511 / NBRC 101810 / Mat9-16)</name>
    <dbReference type="NCBI Taxonomy" id="945713"/>
    <lineage>
        <taxon>Bacteria</taxon>
        <taxon>Pseudomonadati</taxon>
        <taxon>Ignavibacteriota</taxon>
        <taxon>Ignavibacteria</taxon>
        <taxon>Ignavibacteriales</taxon>
        <taxon>Ignavibacteriaceae</taxon>
        <taxon>Ignavibacterium</taxon>
    </lineage>
</organism>
<gene>
    <name evidence="2" type="ordered locus">IALB_0459</name>
</gene>
<dbReference type="EMBL" id="CP003418">
    <property type="protein sequence ID" value="AFH48171.1"/>
    <property type="molecule type" value="Genomic_DNA"/>
</dbReference>
<dbReference type="AlphaFoldDB" id="I0AGR4"/>
<dbReference type="CDD" id="cd09874">
    <property type="entry name" value="PIN_MT3492-like"/>
    <property type="match status" value="1"/>
</dbReference>
<dbReference type="HOGENOM" id="CLU_119496_1_1_10"/>
<proteinExistence type="predicted"/>
<protein>
    <recommendedName>
        <fullName evidence="1">PIN domain-containing protein</fullName>
    </recommendedName>
</protein>
<name>I0AGR4_IGNAJ</name>
<accession>I0AGR4</accession>
<dbReference type="eggNOG" id="COG4113">
    <property type="taxonomic scope" value="Bacteria"/>
</dbReference>
<dbReference type="SUPFAM" id="SSF88723">
    <property type="entry name" value="PIN domain-like"/>
    <property type="match status" value="1"/>
</dbReference>
<dbReference type="Pfam" id="PF01850">
    <property type="entry name" value="PIN"/>
    <property type="match status" value="1"/>
</dbReference>
<dbReference type="Proteomes" id="UP000007394">
    <property type="component" value="Chromosome"/>
</dbReference>
<reference evidence="2 3" key="1">
    <citation type="journal article" date="2012" name="Front. Microbiol.">
        <title>Complete genome of Ignavibacterium album, a metabolically versatile, flagellated, facultative anaerobe from the phylum Chlorobi.</title>
        <authorList>
            <person name="Liu Z."/>
            <person name="Frigaard N.-U."/>
            <person name="Vogl K."/>
            <person name="Iino T."/>
            <person name="Ohkuma M."/>
            <person name="Overmann J."/>
            <person name="Bryant D.A."/>
        </authorList>
    </citation>
    <scope>NUCLEOTIDE SEQUENCE [LARGE SCALE GENOMIC DNA]</scope>
    <source>
        <strain evidence="3">DSM 19864 / JCM 16511 / NBRC 101810 / Mat9-16</strain>
    </source>
</reference>
<dbReference type="KEGG" id="ial:IALB_0459"/>
<feature type="domain" description="PIN" evidence="1">
    <location>
        <begin position="4"/>
        <end position="128"/>
    </location>
</feature>
<dbReference type="OrthoDB" id="5568064at2"/>
<dbReference type="Gene3D" id="3.40.50.1010">
    <property type="entry name" value="5'-nuclease"/>
    <property type="match status" value="1"/>
</dbReference>
<evidence type="ECO:0000259" key="1">
    <source>
        <dbReference type="Pfam" id="PF01850"/>
    </source>
</evidence>
<dbReference type="RefSeq" id="WP_014559329.1">
    <property type="nucleotide sequence ID" value="NC_017464.1"/>
</dbReference>
<dbReference type="STRING" id="945713.IALB_0459"/>
<dbReference type="InterPro" id="IPR002716">
    <property type="entry name" value="PIN_dom"/>
</dbReference>
<keyword evidence="3" id="KW-1185">Reference proteome</keyword>
<evidence type="ECO:0000313" key="2">
    <source>
        <dbReference type="EMBL" id="AFH48171.1"/>
    </source>
</evidence>
<sequence>MRLFFDSSAFAKRFIEESGSDEVESFCFNASAIAVSSICFPEIISALNRRLREKVIKRKDYLIIKNRMIEEFEELEIINFIPEVVSKSITLLEKNNLRILDSIHIASAILWLPDLFITSDKRQSVAAKKAGLKVRFIE</sequence>
<dbReference type="InterPro" id="IPR029060">
    <property type="entry name" value="PIN-like_dom_sf"/>
</dbReference>
<evidence type="ECO:0000313" key="3">
    <source>
        <dbReference type="Proteomes" id="UP000007394"/>
    </source>
</evidence>